<name>T1K7Q8_TETUR</name>
<accession>T1K7Q8</accession>
<evidence type="ECO:0000313" key="2">
    <source>
        <dbReference type="Proteomes" id="UP000015104"/>
    </source>
</evidence>
<protein>
    <submittedName>
        <fullName evidence="1">Uncharacterized protein</fullName>
    </submittedName>
</protein>
<proteinExistence type="predicted"/>
<dbReference type="EMBL" id="CAEY01001807">
    <property type="status" value="NOT_ANNOTATED_CDS"/>
    <property type="molecule type" value="Genomic_DNA"/>
</dbReference>
<dbReference type="HOGENOM" id="CLU_2239988_0_0_1"/>
<dbReference type="EnsemblMetazoa" id="tetur06g05180.1">
    <property type="protein sequence ID" value="tetur06g05180.1"/>
    <property type="gene ID" value="tetur06g05180"/>
</dbReference>
<reference evidence="2" key="1">
    <citation type="submission" date="2011-08" db="EMBL/GenBank/DDBJ databases">
        <authorList>
            <person name="Rombauts S."/>
        </authorList>
    </citation>
    <scope>NUCLEOTIDE SEQUENCE</scope>
    <source>
        <strain evidence="2">London</strain>
    </source>
</reference>
<evidence type="ECO:0000313" key="1">
    <source>
        <dbReference type="EnsemblMetazoa" id="tetur06g05180.1"/>
    </source>
</evidence>
<organism evidence="1 2">
    <name type="scientific">Tetranychus urticae</name>
    <name type="common">Two-spotted spider mite</name>
    <dbReference type="NCBI Taxonomy" id="32264"/>
    <lineage>
        <taxon>Eukaryota</taxon>
        <taxon>Metazoa</taxon>
        <taxon>Ecdysozoa</taxon>
        <taxon>Arthropoda</taxon>
        <taxon>Chelicerata</taxon>
        <taxon>Arachnida</taxon>
        <taxon>Acari</taxon>
        <taxon>Acariformes</taxon>
        <taxon>Trombidiformes</taxon>
        <taxon>Prostigmata</taxon>
        <taxon>Eleutherengona</taxon>
        <taxon>Raphignathae</taxon>
        <taxon>Tetranychoidea</taxon>
        <taxon>Tetranychidae</taxon>
        <taxon>Tetranychus</taxon>
    </lineage>
</organism>
<dbReference type="AlphaFoldDB" id="T1K7Q8"/>
<keyword evidence="2" id="KW-1185">Reference proteome</keyword>
<reference evidence="1" key="2">
    <citation type="submission" date="2015-06" db="UniProtKB">
        <authorList>
            <consortium name="EnsemblMetazoa"/>
        </authorList>
    </citation>
    <scope>IDENTIFICATION</scope>
</reference>
<sequence length="105" mass="12143">MGFTEHQKALICTEYAINNFAMRATQRSLDTKYGFRPSSPTIRRIYDNFLTRGVVVWGHLQEKVFSRDPKPQTLSELRTAITEEFERNLQEMSAHVSAEFIDASN</sequence>
<dbReference type="Proteomes" id="UP000015104">
    <property type="component" value="Unassembled WGS sequence"/>
</dbReference>